<reference evidence="2" key="1">
    <citation type="submission" date="2016-10" db="EMBL/GenBank/DDBJ databases">
        <authorList>
            <person name="Varghese N."/>
            <person name="Submissions S."/>
        </authorList>
    </citation>
    <scope>NUCLEOTIDE SEQUENCE [LARGE SCALE GENOMIC DNA]</scope>
    <source>
        <strain evidence="2">DSM 26424</strain>
    </source>
</reference>
<accession>A0A1G8QZ15</accession>
<evidence type="ECO:0000313" key="2">
    <source>
        <dbReference type="Proteomes" id="UP000199093"/>
    </source>
</evidence>
<sequence>MPTLTKATYIMTKTLCGRAPSPILQQHYCAYRCYDAEAGRAFHEDLRL</sequence>
<dbReference type="AlphaFoldDB" id="A0A1G8QZ15"/>
<keyword evidence="2" id="KW-1185">Reference proteome</keyword>
<name>A0A1G8QZ15_9RHOB</name>
<dbReference type="STRING" id="555512.SAMN04487993_10184"/>
<evidence type="ECO:0000313" key="1">
    <source>
        <dbReference type="EMBL" id="SDJ09911.1"/>
    </source>
</evidence>
<organism evidence="1 2">
    <name type="scientific">Salipiger marinus</name>
    <dbReference type="NCBI Taxonomy" id="555512"/>
    <lineage>
        <taxon>Bacteria</taxon>
        <taxon>Pseudomonadati</taxon>
        <taxon>Pseudomonadota</taxon>
        <taxon>Alphaproteobacteria</taxon>
        <taxon>Rhodobacterales</taxon>
        <taxon>Roseobacteraceae</taxon>
        <taxon>Salipiger</taxon>
    </lineage>
</organism>
<dbReference type="Proteomes" id="UP000199093">
    <property type="component" value="Unassembled WGS sequence"/>
</dbReference>
<dbReference type="EMBL" id="FNEJ01000018">
    <property type="protein sequence ID" value="SDJ09911.1"/>
    <property type="molecule type" value="Genomic_DNA"/>
</dbReference>
<gene>
    <name evidence="1" type="ORF">SAMN04487993_10184</name>
</gene>
<protein>
    <submittedName>
        <fullName evidence="1">Uncharacterized protein</fullName>
    </submittedName>
</protein>
<proteinExistence type="predicted"/>